<feature type="signal peptide" evidence="8">
    <location>
        <begin position="1"/>
        <end position="27"/>
    </location>
</feature>
<evidence type="ECO:0000256" key="5">
    <source>
        <dbReference type="ARBA" id="ARBA00023136"/>
    </source>
</evidence>
<dbReference type="InterPro" id="IPR007248">
    <property type="entry name" value="Mpv17_PMP22"/>
</dbReference>
<evidence type="ECO:0000313" key="9">
    <source>
        <dbReference type="EMBL" id="CAJ1948279.1"/>
    </source>
</evidence>
<evidence type="ECO:0000256" key="8">
    <source>
        <dbReference type="SAM" id="SignalP"/>
    </source>
</evidence>
<proteinExistence type="inferred from homology"/>
<feature type="transmembrane region" description="Helical" evidence="6">
    <location>
        <begin position="198"/>
        <end position="217"/>
    </location>
</feature>
<evidence type="ECO:0000256" key="2">
    <source>
        <dbReference type="ARBA" id="ARBA00006824"/>
    </source>
</evidence>
<evidence type="ECO:0000256" key="4">
    <source>
        <dbReference type="ARBA" id="ARBA00022989"/>
    </source>
</evidence>
<comment type="subcellular location">
    <subcellularLocation>
        <location evidence="1">Membrane</location>
        <topology evidence="1">Multi-pass membrane protein</topology>
    </subcellularLocation>
</comment>
<dbReference type="EMBL" id="CAKOGP040001747">
    <property type="protein sequence ID" value="CAJ1948279.1"/>
    <property type="molecule type" value="Genomic_DNA"/>
</dbReference>
<feature type="compositionally biased region" description="Low complexity" evidence="7">
    <location>
        <begin position="221"/>
        <end position="236"/>
    </location>
</feature>
<dbReference type="PANTHER" id="PTHR11266">
    <property type="entry name" value="PEROXISOMAL MEMBRANE PROTEIN 2, PXMP2 MPV17"/>
    <property type="match status" value="1"/>
</dbReference>
<dbReference type="Pfam" id="PF04117">
    <property type="entry name" value="Mpv17_PMP22"/>
    <property type="match status" value="1"/>
</dbReference>
<keyword evidence="4 6" id="KW-1133">Transmembrane helix</keyword>
<name>A0AAD2FPG6_9STRA</name>
<sequence>MKFFLCRIALLCSLLALPVQSFGGVDAFFRTSPYAAAAMVCGMKGVCADFVAQKHQFKKNRENGDDMVVKMNRDGSLVTKLVQKIDLKRSAAFLIYGALYQGLVLEYSYNHIYPRLFGPGQDVLSVLRKVSFDMFFQSPCLTLPSAYISKAFVFGNPIGGAVRKYVDDVIKQKLLLKYYVVWVPVMFFAFGVVPDRFRVTFCASVSFFWMMLLSAIANNSGEESSSSSSSSLSKNSIKAKKQ</sequence>
<dbReference type="Proteomes" id="UP001295423">
    <property type="component" value="Unassembled WGS sequence"/>
</dbReference>
<keyword evidence="5 6" id="KW-0472">Membrane</keyword>
<keyword evidence="8" id="KW-0732">Signal</keyword>
<feature type="transmembrane region" description="Helical" evidence="6">
    <location>
        <begin position="174"/>
        <end position="192"/>
    </location>
</feature>
<reference evidence="9" key="1">
    <citation type="submission" date="2023-08" db="EMBL/GenBank/DDBJ databases">
        <authorList>
            <person name="Audoor S."/>
            <person name="Bilcke G."/>
        </authorList>
    </citation>
    <scope>NUCLEOTIDE SEQUENCE</scope>
</reference>
<gene>
    <name evidence="9" type="ORF">CYCCA115_LOCUS11537</name>
</gene>
<evidence type="ECO:0000256" key="3">
    <source>
        <dbReference type="ARBA" id="ARBA00022692"/>
    </source>
</evidence>
<protein>
    <submittedName>
        <fullName evidence="9">Uncharacterized protein</fullName>
    </submittedName>
</protein>
<dbReference type="GO" id="GO:0016020">
    <property type="term" value="C:membrane"/>
    <property type="evidence" value="ECO:0007669"/>
    <property type="project" value="UniProtKB-SubCell"/>
</dbReference>
<evidence type="ECO:0000256" key="6">
    <source>
        <dbReference type="RuleBase" id="RU363053"/>
    </source>
</evidence>
<comment type="caution">
    <text evidence="9">The sequence shown here is derived from an EMBL/GenBank/DDBJ whole genome shotgun (WGS) entry which is preliminary data.</text>
</comment>
<feature type="chain" id="PRO_5041959063" evidence="8">
    <location>
        <begin position="28"/>
        <end position="242"/>
    </location>
</feature>
<keyword evidence="3 6" id="KW-0812">Transmembrane</keyword>
<evidence type="ECO:0000256" key="7">
    <source>
        <dbReference type="SAM" id="MobiDB-lite"/>
    </source>
</evidence>
<accession>A0AAD2FPG6</accession>
<dbReference type="PANTHER" id="PTHR11266:SF121">
    <property type="entry name" value="OS09G0315000 PROTEIN"/>
    <property type="match status" value="1"/>
</dbReference>
<dbReference type="GO" id="GO:0005737">
    <property type="term" value="C:cytoplasm"/>
    <property type="evidence" value="ECO:0007669"/>
    <property type="project" value="TreeGrafter"/>
</dbReference>
<evidence type="ECO:0000256" key="1">
    <source>
        <dbReference type="ARBA" id="ARBA00004141"/>
    </source>
</evidence>
<organism evidence="9 10">
    <name type="scientific">Cylindrotheca closterium</name>
    <dbReference type="NCBI Taxonomy" id="2856"/>
    <lineage>
        <taxon>Eukaryota</taxon>
        <taxon>Sar</taxon>
        <taxon>Stramenopiles</taxon>
        <taxon>Ochrophyta</taxon>
        <taxon>Bacillariophyta</taxon>
        <taxon>Bacillariophyceae</taxon>
        <taxon>Bacillariophycidae</taxon>
        <taxon>Bacillariales</taxon>
        <taxon>Bacillariaceae</taxon>
        <taxon>Cylindrotheca</taxon>
    </lineage>
</organism>
<keyword evidence="10" id="KW-1185">Reference proteome</keyword>
<evidence type="ECO:0000313" key="10">
    <source>
        <dbReference type="Proteomes" id="UP001295423"/>
    </source>
</evidence>
<comment type="similarity">
    <text evidence="2 6">Belongs to the peroxisomal membrane protein PXMP2/4 family.</text>
</comment>
<dbReference type="AlphaFoldDB" id="A0AAD2FPG6"/>
<feature type="region of interest" description="Disordered" evidence="7">
    <location>
        <begin position="221"/>
        <end position="242"/>
    </location>
</feature>